<dbReference type="Proteomes" id="UP001152797">
    <property type="component" value="Unassembled WGS sequence"/>
</dbReference>
<dbReference type="GO" id="GO:0016887">
    <property type="term" value="F:ATP hydrolysis activity"/>
    <property type="evidence" value="ECO:0007669"/>
    <property type="project" value="TreeGrafter"/>
</dbReference>
<feature type="region of interest" description="Disordered" evidence="2">
    <location>
        <begin position="409"/>
        <end position="477"/>
    </location>
</feature>
<proteinExistence type="inferred from homology"/>
<gene>
    <name evidence="4" type="ORF">C1SCF055_LOCUS26520</name>
</gene>
<dbReference type="SMART" id="SM00129">
    <property type="entry name" value="KISc"/>
    <property type="match status" value="1"/>
</dbReference>
<dbReference type="InterPro" id="IPR027640">
    <property type="entry name" value="Kinesin-like_fam"/>
</dbReference>
<protein>
    <recommendedName>
        <fullName evidence="3">Kinesin motor domain-containing protein</fullName>
    </recommendedName>
</protein>
<feature type="compositionally biased region" description="Polar residues" evidence="2">
    <location>
        <begin position="409"/>
        <end position="425"/>
    </location>
</feature>
<feature type="binding site" evidence="1">
    <location>
        <begin position="96"/>
        <end position="103"/>
    </location>
    <ligand>
        <name>ATP</name>
        <dbReference type="ChEBI" id="CHEBI:30616"/>
    </ligand>
</feature>
<dbReference type="InterPro" id="IPR036961">
    <property type="entry name" value="Kinesin_motor_dom_sf"/>
</dbReference>
<keyword evidence="1" id="KW-0505">Motor protein</keyword>
<dbReference type="EMBL" id="CAMXCT020002779">
    <property type="protein sequence ID" value="CAL1153774.1"/>
    <property type="molecule type" value="Genomic_DNA"/>
</dbReference>
<evidence type="ECO:0000313" key="6">
    <source>
        <dbReference type="Proteomes" id="UP001152797"/>
    </source>
</evidence>
<dbReference type="GO" id="GO:0007018">
    <property type="term" value="P:microtubule-based movement"/>
    <property type="evidence" value="ECO:0007669"/>
    <property type="project" value="InterPro"/>
</dbReference>
<reference evidence="4" key="1">
    <citation type="submission" date="2022-10" db="EMBL/GenBank/DDBJ databases">
        <authorList>
            <person name="Chen Y."/>
            <person name="Dougan E. K."/>
            <person name="Chan C."/>
            <person name="Rhodes N."/>
            <person name="Thang M."/>
        </authorList>
    </citation>
    <scope>NUCLEOTIDE SEQUENCE</scope>
</reference>
<dbReference type="GO" id="GO:0003777">
    <property type="term" value="F:microtubule motor activity"/>
    <property type="evidence" value="ECO:0007669"/>
    <property type="project" value="InterPro"/>
</dbReference>
<dbReference type="PANTHER" id="PTHR24115">
    <property type="entry name" value="KINESIN-RELATED"/>
    <property type="match status" value="1"/>
</dbReference>
<dbReference type="OrthoDB" id="447214at2759"/>
<reference evidence="5" key="2">
    <citation type="submission" date="2024-04" db="EMBL/GenBank/DDBJ databases">
        <authorList>
            <person name="Chen Y."/>
            <person name="Shah S."/>
            <person name="Dougan E. K."/>
            <person name="Thang M."/>
            <person name="Chan C."/>
        </authorList>
    </citation>
    <scope>NUCLEOTIDE SEQUENCE [LARGE SCALE GENOMIC DNA]</scope>
</reference>
<keyword evidence="1" id="KW-0547">Nucleotide-binding</keyword>
<dbReference type="GO" id="GO:0008017">
    <property type="term" value="F:microtubule binding"/>
    <property type="evidence" value="ECO:0007669"/>
    <property type="project" value="InterPro"/>
</dbReference>
<feature type="compositionally biased region" description="Basic and acidic residues" evidence="2">
    <location>
        <begin position="362"/>
        <end position="372"/>
    </location>
</feature>
<dbReference type="PROSITE" id="PS50067">
    <property type="entry name" value="KINESIN_MOTOR_2"/>
    <property type="match status" value="1"/>
</dbReference>
<feature type="domain" description="Kinesin motor" evidence="3">
    <location>
        <begin position="3"/>
        <end position="239"/>
    </location>
</feature>
<evidence type="ECO:0000313" key="5">
    <source>
        <dbReference type="EMBL" id="CAL1153774.1"/>
    </source>
</evidence>
<evidence type="ECO:0000256" key="1">
    <source>
        <dbReference type="PROSITE-ProRule" id="PRU00283"/>
    </source>
</evidence>
<feature type="compositionally biased region" description="Basic and acidic residues" evidence="2">
    <location>
        <begin position="461"/>
        <end position="477"/>
    </location>
</feature>
<keyword evidence="6" id="KW-1185">Reference proteome</keyword>
<dbReference type="InterPro" id="IPR027417">
    <property type="entry name" value="P-loop_NTPase"/>
</dbReference>
<dbReference type="InterPro" id="IPR001752">
    <property type="entry name" value="Kinesin_motor_dom"/>
</dbReference>
<keyword evidence="1" id="KW-0067">ATP-binding</keyword>
<comment type="caution">
    <text evidence="4">The sequence shown here is derived from an EMBL/GenBank/DDBJ whole genome shotgun (WGS) entry which is preliminary data.</text>
</comment>
<evidence type="ECO:0000259" key="3">
    <source>
        <dbReference type="PROSITE" id="PS50067"/>
    </source>
</evidence>
<sequence length="670" mass="73077">MAPMQSYCIIHPQSQLDSKFQYDSTQVKIEVPSSDSSGDPYDDSGMSAGTGEEDVIAFDYVFPPKTSQEKIFQDIARGHVRSALHSFQSAIFIASGATGSGKTFAVTGGAQRFSDRGLIPRSVSALFEAMAAEPEREDVEVSVSFYELYKDAVVDLLSERRRKVPIKATENGPQLIGLLRQVVATESDAYHLLFQGDSNRHFQSFAQNSETSRGHVFYLLHITQRFTGKRAVLAFVDLAAPIAVRNPANTAIAQSLDALKATLLALRDGREAFWESAILPQLLEPWLGPKSLASVVLLSPVRYSSDMHQEAHEWLTFTRLAQEAYSGNPLPYSQLQKNWSGTGKVQNALGLPASFQEPGVVEPKEEAKKEEPPAVAPAVAFEQQSRVSQMSQVSQVSLDYPMLPSQTSLCHSQLPSQSVLSQASVPSQPSSERREERQSSAVTSMVTETEAQKASAASQGSERDSKPGEPGEPEGPKIRAEVSQAQLAQLAQTPPGSGRKLVKVLSPMASQAQYTSGMVTPPPPACMKPVSPLQGARSPIAAAIAANSAPMGRSLAANPLVSSLLSFMRGVPLEVFAEGLQARKAARRLVKADEADEERCKHTKMLCEGAFRNMRDSYLADCREQTQRCNRLRDLMDECQMACEAVFAKCRKKPAPASLWQKIAEMRGQW</sequence>
<name>A0A9P1G478_9DINO</name>
<dbReference type="Pfam" id="PF00225">
    <property type="entry name" value="Kinesin"/>
    <property type="match status" value="1"/>
</dbReference>
<dbReference type="EMBL" id="CAMXCT010002779">
    <property type="protein sequence ID" value="CAI4000399.1"/>
    <property type="molecule type" value="Genomic_DNA"/>
</dbReference>
<dbReference type="GO" id="GO:0005871">
    <property type="term" value="C:kinesin complex"/>
    <property type="evidence" value="ECO:0007669"/>
    <property type="project" value="TreeGrafter"/>
</dbReference>
<feature type="region of interest" description="Disordered" evidence="2">
    <location>
        <begin position="355"/>
        <end position="375"/>
    </location>
</feature>
<dbReference type="Gene3D" id="3.40.850.10">
    <property type="entry name" value="Kinesin motor domain"/>
    <property type="match status" value="1"/>
</dbReference>
<dbReference type="GO" id="GO:0005874">
    <property type="term" value="C:microtubule"/>
    <property type="evidence" value="ECO:0007669"/>
    <property type="project" value="TreeGrafter"/>
</dbReference>
<accession>A0A9P1G478</accession>
<organism evidence="4">
    <name type="scientific">Cladocopium goreaui</name>
    <dbReference type="NCBI Taxonomy" id="2562237"/>
    <lineage>
        <taxon>Eukaryota</taxon>
        <taxon>Sar</taxon>
        <taxon>Alveolata</taxon>
        <taxon>Dinophyceae</taxon>
        <taxon>Suessiales</taxon>
        <taxon>Symbiodiniaceae</taxon>
        <taxon>Cladocopium</taxon>
    </lineage>
</organism>
<comment type="similarity">
    <text evidence="1">Belongs to the TRAFAC class myosin-kinesin ATPase superfamily. Kinesin family.</text>
</comment>
<evidence type="ECO:0000256" key="2">
    <source>
        <dbReference type="SAM" id="MobiDB-lite"/>
    </source>
</evidence>
<evidence type="ECO:0000313" key="4">
    <source>
        <dbReference type="EMBL" id="CAI4000399.1"/>
    </source>
</evidence>
<dbReference type="AlphaFoldDB" id="A0A9P1G478"/>
<dbReference type="EMBL" id="CAMXCT030002779">
    <property type="protein sequence ID" value="CAL4787711.1"/>
    <property type="molecule type" value="Genomic_DNA"/>
</dbReference>
<dbReference type="GO" id="GO:0005524">
    <property type="term" value="F:ATP binding"/>
    <property type="evidence" value="ECO:0007669"/>
    <property type="project" value="UniProtKB-UniRule"/>
</dbReference>
<dbReference type="SUPFAM" id="SSF52540">
    <property type="entry name" value="P-loop containing nucleoside triphosphate hydrolases"/>
    <property type="match status" value="1"/>
</dbReference>